<evidence type="ECO:0000256" key="1">
    <source>
        <dbReference type="SAM" id="MobiDB-lite"/>
    </source>
</evidence>
<dbReference type="RefSeq" id="WP_093959939.1">
    <property type="nucleotide sequence ID" value="NZ_NEWD01000007.1"/>
</dbReference>
<dbReference type="SUPFAM" id="SSF47413">
    <property type="entry name" value="lambda repressor-like DNA-binding domains"/>
    <property type="match status" value="1"/>
</dbReference>
<dbReference type="CDD" id="cd00093">
    <property type="entry name" value="HTH_XRE"/>
    <property type="match status" value="1"/>
</dbReference>
<evidence type="ECO:0000313" key="3">
    <source>
        <dbReference type="EMBL" id="OXN00799.1"/>
    </source>
</evidence>
<sequence>MTLTHQASKPAKQSEPSDAAEGVQATPTAATPTLTVEHNMPPRSSNAGDDAILDVVARLANERDWTRDDLADHSGIHPELLDRILDANCSVNIEDMDRFAKAFNMPFAEFVAECEREPIPEYRPGRLEEWTDGRPDDMDNSYTLLYTGKAPLFGLGFVASIATDGRDDQLIDFTLETDDIQVTSPDDLERLAGNVMGLHSWLLDMASVVRTIRRRYPGARIQQPTMSTTGAE</sequence>
<dbReference type="AlphaFoldDB" id="A0A229VYU6"/>
<protein>
    <recommendedName>
        <fullName evidence="2">HTH cro/C1-type domain-containing protein</fullName>
    </recommendedName>
</protein>
<dbReference type="InterPro" id="IPR001387">
    <property type="entry name" value="Cro/C1-type_HTH"/>
</dbReference>
<organism evidence="3 4">
    <name type="scientific">Bifidobacterium vansinderenii</name>
    <dbReference type="NCBI Taxonomy" id="1984871"/>
    <lineage>
        <taxon>Bacteria</taxon>
        <taxon>Bacillati</taxon>
        <taxon>Actinomycetota</taxon>
        <taxon>Actinomycetes</taxon>
        <taxon>Bifidobacteriales</taxon>
        <taxon>Bifidobacteriaceae</taxon>
        <taxon>Bifidobacterium</taxon>
    </lineage>
</organism>
<feature type="region of interest" description="Disordered" evidence="1">
    <location>
        <begin position="1"/>
        <end position="49"/>
    </location>
</feature>
<feature type="compositionally biased region" description="Low complexity" evidence="1">
    <location>
        <begin position="25"/>
        <end position="35"/>
    </location>
</feature>
<keyword evidence="4" id="KW-1185">Reference proteome</keyword>
<dbReference type="InterPro" id="IPR010982">
    <property type="entry name" value="Lambda_DNA-bd_dom_sf"/>
</dbReference>
<dbReference type="GO" id="GO:0003677">
    <property type="term" value="F:DNA binding"/>
    <property type="evidence" value="ECO:0007669"/>
    <property type="project" value="InterPro"/>
</dbReference>
<reference evidence="3 4" key="1">
    <citation type="submission" date="2017-05" db="EMBL/GenBank/DDBJ databases">
        <title>Bifidobacterium vansinderenii sp. nov.</title>
        <authorList>
            <person name="Lugli G.A."/>
            <person name="Duranti S."/>
            <person name="Mangifesta M."/>
        </authorList>
    </citation>
    <scope>NUCLEOTIDE SEQUENCE [LARGE SCALE GENOMIC DNA]</scope>
    <source>
        <strain evidence="3 4">Tam10B</strain>
    </source>
</reference>
<feature type="domain" description="HTH cro/C1-type" evidence="2">
    <location>
        <begin position="56"/>
        <end position="110"/>
    </location>
</feature>
<dbReference type="PROSITE" id="PS50943">
    <property type="entry name" value="HTH_CROC1"/>
    <property type="match status" value="1"/>
</dbReference>
<evidence type="ECO:0000313" key="4">
    <source>
        <dbReference type="Proteomes" id="UP000215433"/>
    </source>
</evidence>
<accession>A0A229VYU6</accession>
<gene>
    <name evidence="3" type="ORF">Tam10B_0754</name>
</gene>
<dbReference type="Proteomes" id="UP000215433">
    <property type="component" value="Unassembled WGS sequence"/>
</dbReference>
<dbReference type="OrthoDB" id="7428772at2"/>
<dbReference type="Gene3D" id="1.10.260.40">
    <property type="entry name" value="lambda repressor-like DNA-binding domains"/>
    <property type="match status" value="1"/>
</dbReference>
<dbReference type="SMART" id="SM00530">
    <property type="entry name" value="HTH_XRE"/>
    <property type="match status" value="1"/>
</dbReference>
<dbReference type="EMBL" id="NEWD01000007">
    <property type="protein sequence ID" value="OXN00799.1"/>
    <property type="molecule type" value="Genomic_DNA"/>
</dbReference>
<evidence type="ECO:0000259" key="2">
    <source>
        <dbReference type="PROSITE" id="PS50943"/>
    </source>
</evidence>
<name>A0A229VYU6_9BIFI</name>
<comment type="caution">
    <text evidence="3">The sequence shown here is derived from an EMBL/GenBank/DDBJ whole genome shotgun (WGS) entry which is preliminary data.</text>
</comment>
<proteinExistence type="predicted"/>